<dbReference type="InterPro" id="IPR027417">
    <property type="entry name" value="P-loop_NTPase"/>
</dbReference>
<reference evidence="4" key="2">
    <citation type="submission" date="2022-01" db="EMBL/GenBank/DDBJ databases">
        <authorList>
            <person name="Yamashiro T."/>
            <person name="Shiraishi A."/>
            <person name="Satake H."/>
            <person name="Nakayama K."/>
        </authorList>
    </citation>
    <scope>NUCLEOTIDE SEQUENCE</scope>
</reference>
<dbReference type="InterPro" id="IPR022941">
    <property type="entry name" value="SRP54"/>
</dbReference>
<accession>A0ABQ4Z2K0</accession>
<dbReference type="Gene3D" id="3.40.50.300">
    <property type="entry name" value="P-loop containing nucleotide triphosphate hydrolases"/>
    <property type="match status" value="1"/>
</dbReference>
<gene>
    <name evidence="4" type="ORF">Tco_0750914</name>
</gene>
<protein>
    <submittedName>
        <fullName evidence="4">Signal recognition particle 54 kDa protein 2</fullName>
    </submittedName>
</protein>
<dbReference type="EMBL" id="BQNB010010969">
    <property type="protein sequence ID" value="GJS84373.1"/>
    <property type="molecule type" value="Genomic_DNA"/>
</dbReference>
<dbReference type="Gene3D" id="1.20.120.140">
    <property type="entry name" value="Signal recognition particle SRP54, nucleotide-binding domain"/>
    <property type="match status" value="1"/>
</dbReference>
<evidence type="ECO:0000259" key="3">
    <source>
        <dbReference type="SMART" id="SM00962"/>
    </source>
</evidence>
<comment type="caution">
    <text evidence="4">The sequence shown here is derived from an EMBL/GenBank/DDBJ whole genome shotgun (WGS) entry which is preliminary data.</text>
</comment>
<reference evidence="4" key="1">
    <citation type="journal article" date="2022" name="Int. J. Mol. Sci.">
        <title>Draft Genome of Tanacetum Coccineum: Genomic Comparison of Closely Related Tanacetum-Family Plants.</title>
        <authorList>
            <person name="Yamashiro T."/>
            <person name="Shiraishi A."/>
            <person name="Nakayama K."/>
            <person name="Satake H."/>
        </authorList>
    </citation>
    <scope>NUCLEOTIDE SEQUENCE</scope>
</reference>
<dbReference type="SUPFAM" id="SSF52540">
    <property type="entry name" value="P-loop containing nucleoside triphosphate hydrolases"/>
    <property type="match status" value="1"/>
</dbReference>
<evidence type="ECO:0000313" key="4">
    <source>
        <dbReference type="EMBL" id="GJS84373.1"/>
    </source>
</evidence>
<proteinExistence type="predicted"/>
<organism evidence="4 5">
    <name type="scientific">Tanacetum coccineum</name>
    <dbReference type="NCBI Taxonomy" id="301880"/>
    <lineage>
        <taxon>Eukaryota</taxon>
        <taxon>Viridiplantae</taxon>
        <taxon>Streptophyta</taxon>
        <taxon>Embryophyta</taxon>
        <taxon>Tracheophyta</taxon>
        <taxon>Spermatophyta</taxon>
        <taxon>Magnoliopsida</taxon>
        <taxon>eudicotyledons</taxon>
        <taxon>Gunneridae</taxon>
        <taxon>Pentapetalae</taxon>
        <taxon>asterids</taxon>
        <taxon>campanulids</taxon>
        <taxon>Asterales</taxon>
        <taxon>Asteraceae</taxon>
        <taxon>Asteroideae</taxon>
        <taxon>Anthemideae</taxon>
        <taxon>Anthemidinae</taxon>
        <taxon>Tanacetum</taxon>
    </lineage>
</organism>
<evidence type="ECO:0000313" key="5">
    <source>
        <dbReference type="Proteomes" id="UP001151760"/>
    </source>
</evidence>
<keyword evidence="1" id="KW-0547">Nucleotide-binding</keyword>
<dbReference type="Proteomes" id="UP001151760">
    <property type="component" value="Unassembled WGS sequence"/>
</dbReference>
<dbReference type="InterPro" id="IPR042101">
    <property type="entry name" value="SRP54_N_sf"/>
</dbReference>
<dbReference type="SMART" id="SM00962">
    <property type="entry name" value="SRP54"/>
    <property type="match status" value="1"/>
</dbReference>
<dbReference type="Pfam" id="PF00448">
    <property type="entry name" value="SRP54"/>
    <property type="match status" value="1"/>
</dbReference>
<keyword evidence="2" id="KW-0342">GTP-binding</keyword>
<evidence type="ECO:0000256" key="1">
    <source>
        <dbReference type="ARBA" id="ARBA00022741"/>
    </source>
</evidence>
<sequence length="135" mass="14827">MRPDASPTSRAIFDELCKMLDHPGNLTKASQALSCLSIGPQGSGKTTTCTKYAYYHQKKGWKPALVCADTSSAAAVHQSKQNATSTNIPFYRSCMESDPVKIAVEGVDTFKKDKCDMLHKWEIGVMNLQIVIRSV</sequence>
<name>A0ABQ4Z2K0_9ASTR</name>
<feature type="domain" description="SRP54-type proteins GTP-binding" evidence="3">
    <location>
        <begin position="32"/>
        <end position="134"/>
    </location>
</feature>
<dbReference type="PANTHER" id="PTHR11564:SF5">
    <property type="entry name" value="SIGNAL RECOGNITION PARTICLE SUBUNIT SRP54"/>
    <property type="match status" value="1"/>
</dbReference>
<dbReference type="InterPro" id="IPR000897">
    <property type="entry name" value="SRP54_GTPase_dom"/>
</dbReference>
<keyword evidence="5" id="KW-1185">Reference proteome</keyword>
<dbReference type="PANTHER" id="PTHR11564">
    <property type="entry name" value="SIGNAL RECOGNITION PARTICLE 54K PROTEIN SRP54"/>
    <property type="match status" value="1"/>
</dbReference>
<evidence type="ECO:0000256" key="2">
    <source>
        <dbReference type="ARBA" id="ARBA00023134"/>
    </source>
</evidence>